<dbReference type="GeneID" id="54572771"/>
<feature type="signal peptide" evidence="1">
    <location>
        <begin position="1"/>
        <end position="19"/>
    </location>
</feature>
<dbReference type="EMBL" id="ML987205">
    <property type="protein sequence ID" value="KAF2243275.1"/>
    <property type="molecule type" value="Genomic_DNA"/>
</dbReference>
<evidence type="ECO:0000256" key="1">
    <source>
        <dbReference type="SAM" id="SignalP"/>
    </source>
</evidence>
<name>A0A6A6HYI3_9PLEO</name>
<gene>
    <name evidence="2" type="ORF">BU26DRAFT_114834</name>
</gene>
<organism evidence="2 3">
    <name type="scientific">Trematosphaeria pertusa</name>
    <dbReference type="NCBI Taxonomy" id="390896"/>
    <lineage>
        <taxon>Eukaryota</taxon>
        <taxon>Fungi</taxon>
        <taxon>Dikarya</taxon>
        <taxon>Ascomycota</taxon>
        <taxon>Pezizomycotina</taxon>
        <taxon>Dothideomycetes</taxon>
        <taxon>Pleosporomycetidae</taxon>
        <taxon>Pleosporales</taxon>
        <taxon>Massarineae</taxon>
        <taxon>Trematosphaeriaceae</taxon>
        <taxon>Trematosphaeria</taxon>
    </lineage>
</organism>
<sequence>MLILGLLLPLSVSLTASEAFSVEEYPYSFGIFNTKLVYQLYSRLALSSLPLRFLPLRVLPPTCSFFRLQHRSYWSYSPPLQLLVVLHRMKGKTSATTTAIEAGNCGTSRTRHTKWATARAVKPTQCDENDGVYGGSVDGGEIDDS</sequence>
<accession>A0A6A6HYI3</accession>
<protein>
    <recommendedName>
        <fullName evidence="4">Secreted protein</fullName>
    </recommendedName>
</protein>
<proteinExistence type="predicted"/>
<keyword evidence="3" id="KW-1185">Reference proteome</keyword>
<keyword evidence="1" id="KW-0732">Signal</keyword>
<feature type="chain" id="PRO_5025470835" description="Secreted protein" evidence="1">
    <location>
        <begin position="20"/>
        <end position="145"/>
    </location>
</feature>
<evidence type="ECO:0000313" key="3">
    <source>
        <dbReference type="Proteomes" id="UP000800094"/>
    </source>
</evidence>
<dbReference type="RefSeq" id="XP_033678279.1">
    <property type="nucleotide sequence ID" value="XM_033819441.1"/>
</dbReference>
<evidence type="ECO:0000313" key="2">
    <source>
        <dbReference type="EMBL" id="KAF2243275.1"/>
    </source>
</evidence>
<evidence type="ECO:0008006" key="4">
    <source>
        <dbReference type="Google" id="ProtNLM"/>
    </source>
</evidence>
<reference evidence="2" key="1">
    <citation type="journal article" date="2020" name="Stud. Mycol.">
        <title>101 Dothideomycetes genomes: a test case for predicting lifestyles and emergence of pathogens.</title>
        <authorList>
            <person name="Haridas S."/>
            <person name="Albert R."/>
            <person name="Binder M."/>
            <person name="Bloem J."/>
            <person name="Labutti K."/>
            <person name="Salamov A."/>
            <person name="Andreopoulos B."/>
            <person name="Baker S."/>
            <person name="Barry K."/>
            <person name="Bills G."/>
            <person name="Bluhm B."/>
            <person name="Cannon C."/>
            <person name="Castanera R."/>
            <person name="Culley D."/>
            <person name="Daum C."/>
            <person name="Ezra D."/>
            <person name="Gonzalez J."/>
            <person name="Henrissat B."/>
            <person name="Kuo A."/>
            <person name="Liang C."/>
            <person name="Lipzen A."/>
            <person name="Lutzoni F."/>
            <person name="Magnuson J."/>
            <person name="Mondo S."/>
            <person name="Nolan M."/>
            <person name="Ohm R."/>
            <person name="Pangilinan J."/>
            <person name="Park H.-J."/>
            <person name="Ramirez L."/>
            <person name="Alfaro M."/>
            <person name="Sun H."/>
            <person name="Tritt A."/>
            <person name="Yoshinaga Y."/>
            <person name="Zwiers L.-H."/>
            <person name="Turgeon B."/>
            <person name="Goodwin S."/>
            <person name="Spatafora J."/>
            <person name="Crous P."/>
            <person name="Grigoriev I."/>
        </authorList>
    </citation>
    <scope>NUCLEOTIDE SEQUENCE</scope>
    <source>
        <strain evidence="2">CBS 122368</strain>
    </source>
</reference>
<dbReference type="AlphaFoldDB" id="A0A6A6HYI3"/>
<dbReference type="Proteomes" id="UP000800094">
    <property type="component" value="Unassembled WGS sequence"/>
</dbReference>